<dbReference type="EMBL" id="CAKKLH010000246">
    <property type="protein sequence ID" value="CAH0106952.1"/>
    <property type="molecule type" value="Genomic_DNA"/>
</dbReference>
<reference evidence="1" key="1">
    <citation type="submission" date="2021-11" db="EMBL/GenBank/DDBJ databases">
        <authorList>
            <person name="Schell T."/>
        </authorList>
    </citation>
    <scope>NUCLEOTIDE SEQUENCE</scope>
    <source>
        <strain evidence="1">M5</strain>
    </source>
</reference>
<comment type="caution">
    <text evidence="1">The sequence shown here is derived from an EMBL/GenBank/DDBJ whole genome shotgun (WGS) entry which is preliminary data.</text>
</comment>
<protein>
    <submittedName>
        <fullName evidence="1">Uncharacterized protein</fullName>
    </submittedName>
</protein>
<gene>
    <name evidence="1" type="ORF">DGAL_LOCUS10123</name>
</gene>
<dbReference type="Proteomes" id="UP000789390">
    <property type="component" value="Unassembled WGS sequence"/>
</dbReference>
<sequence length="262" mass="30023">MALESPIRLQECHLNTIAAYFISQISLYLQATMLRQFITDNLGINQICGLDLFLEDKTRKASLESYMIGKRTRKKLSDKRSNKRNLCPEGDSYTKDEIREAEKFMRLTQLDSNDTRNPNCSEMLRFRLMKVTYESRRAFLKNGCKVEATVFLNKYPILNDMPEAVRDEFFCLKGSTLETFASNWRKAKCKIIDFCKQKFTKSLAVLDILRKAEEAEENFGTSAFGGGNRANDMELPGVLDINGAYYIKIDNSAVALTETKSF</sequence>
<accession>A0A8J2WJL9</accession>
<evidence type="ECO:0000313" key="2">
    <source>
        <dbReference type="Proteomes" id="UP000789390"/>
    </source>
</evidence>
<evidence type="ECO:0000313" key="1">
    <source>
        <dbReference type="EMBL" id="CAH0106952.1"/>
    </source>
</evidence>
<organism evidence="1 2">
    <name type="scientific">Daphnia galeata</name>
    <dbReference type="NCBI Taxonomy" id="27404"/>
    <lineage>
        <taxon>Eukaryota</taxon>
        <taxon>Metazoa</taxon>
        <taxon>Ecdysozoa</taxon>
        <taxon>Arthropoda</taxon>
        <taxon>Crustacea</taxon>
        <taxon>Branchiopoda</taxon>
        <taxon>Diplostraca</taxon>
        <taxon>Cladocera</taxon>
        <taxon>Anomopoda</taxon>
        <taxon>Daphniidae</taxon>
        <taxon>Daphnia</taxon>
    </lineage>
</organism>
<name>A0A8J2WJL9_9CRUS</name>
<proteinExistence type="predicted"/>
<keyword evidence="2" id="KW-1185">Reference proteome</keyword>
<dbReference type="AlphaFoldDB" id="A0A8J2WJL9"/>